<proteinExistence type="predicted"/>
<evidence type="ECO:0000313" key="2">
    <source>
        <dbReference type="EMBL" id="GBP14830.1"/>
    </source>
</evidence>
<feature type="compositionally biased region" description="Basic and acidic residues" evidence="1">
    <location>
        <begin position="1"/>
        <end position="15"/>
    </location>
</feature>
<dbReference type="EMBL" id="BGZK01000067">
    <property type="protein sequence ID" value="GBP14830.1"/>
    <property type="molecule type" value="Genomic_DNA"/>
</dbReference>
<protein>
    <submittedName>
        <fullName evidence="2">Uncharacterized protein</fullName>
    </submittedName>
</protein>
<feature type="region of interest" description="Disordered" evidence="1">
    <location>
        <begin position="1"/>
        <end position="37"/>
    </location>
</feature>
<dbReference type="OrthoDB" id="7475826at2759"/>
<dbReference type="Proteomes" id="UP000299102">
    <property type="component" value="Unassembled WGS sequence"/>
</dbReference>
<sequence length="246" mass="27407">MDAYKPADEEKDRRYSRGTTSRQTIRDAAHGNSQPHCISRILRGNGMSNGGESDQKYDKFSTASVQKFKDFFSNAIRDQSKRIQGLFEKIQSNAKIMLRKLNYVKSDGGASANNMKRVASPPAVETAVSGVTRPLKSGVRNYGGAHYPSTGYGAPNANSNHGAPSYHHHSIGFDPLNIVLSVSLLSFLLQALQGLLSRTRLPTPVVEAKELTQVQNWLKSYEKQYAESKKSNKQLIKTYEQYYDKV</sequence>
<organism evidence="2 3">
    <name type="scientific">Eumeta variegata</name>
    <name type="common">Bagworm moth</name>
    <name type="synonym">Eumeta japonica</name>
    <dbReference type="NCBI Taxonomy" id="151549"/>
    <lineage>
        <taxon>Eukaryota</taxon>
        <taxon>Metazoa</taxon>
        <taxon>Ecdysozoa</taxon>
        <taxon>Arthropoda</taxon>
        <taxon>Hexapoda</taxon>
        <taxon>Insecta</taxon>
        <taxon>Pterygota</taxon>
        <taxon>Neoptera</taxon>
        <taxon>Endopterygota</taxon>
        <taxon>Lepidoptera</taxon>
        <taxon>Glossata</taxon>
        <taxon>Ditrysia</taxon>
        <taxon>Tineoidea</taxon>
        <taxon>Psychidae</taxon>
        <taxon>Oiketicinae</taxon>
        <taxon>Eumeta</taxon>
    </lineage>
</organism>
<name>A0A4C1TMH9_EUMVA</name>
<reference evidence="2 3" key="1">
    <citation type="journal article" date="2019" name="Commun. Biol.">
        <title>The bagworm genome reveals a unique fibroin gene that provides high tensile strength.</title>
        <authorList>
            <person name="Kono N."/>
            <person name="Nakamura H."/>
            <person name="Ohtoshi R."/>
            <person name="Tomita M."/>
            <person name="Numata K."/>
            <person name="Arakawa K."/>
        </authorList>
    </citation>
    <scope>NUCLEOTIDE SEQUENCE [LARGE SCALE GENOMIC DNA]</scope>
</reference>
<evidence type="ECO:0000256" key="1">
    <source>
        <dbReference type="SAM" id="MobiDB-lite"/>
    </source>
</evidence>
<dbReference type="AlphaFoldDB" id="A0A4C1TMH9"/>
<keyword evidence="3" id="KW-1185">Reference proteome</keyword>
<evidence type="ECO:0000313" key="3">
    <source>
        <dbReference type="Proteomes" id="UP000299102"/>
    </source>
</evidence>
<accession>A0A4C1TMH9</accession>
<gene>
    <name evidence="2" type="ORF">EVAR_75422_1</name>
</gene>
<comment type="caution">
    <text evidence="2">The sequence shown here is derived from an EMBL/GenBank/DDBJ whole genome shotgun (WGS) entry which is preliminary data.</text>
</comment>